<sequence length="177" mass="19975">MGNHMAGLQVQIRPWSEDHLHLELLYRLNVPEMLEHLGGPESDEQVEKRHKRYVEVQSLGSGCMYSIWLADHPVPIGNAGFWDSGWQGSTIYEIGWGVLPSFQQRGIASAATAAVIEQAKQQKKHRFMHAFPSVDNPGSNAICRKLGFAFMGECDFEYPKGSFMHCNDWRLDLESGV</sequence>
<evidence type="ECO:0000313" key="6">
    <source>
        <dbReference type="Proteomes" id="UP000187172"/>
    </source>
</evidence>
<keyword evidence="2" id="KW-0012">Acyltransferase</keyword>
<evidence type="ECO:0000256" key="2">
    <source>
        <dbReference type="ARBA" id="ARBA00023315"/>
    </source>
</evidence>
<dbReference type="Gene3D" id="3.40.630.30">
    <property type="match status" value="1"/>
</dbReference>
<feature type="domain" description="N-acetyltransferase" evidence="4">
    <location>
        <begin position="10"/>
        <end position="169"/>
    </location>
</feature>
<dbReference type="GO" id="GO:0005737">
    <property type="term" value="C:cytoplasm"/>
    <property type="evidence" value="ECO:0007669"/>
    <property type="project" value="TreeGrafter"/>
</dbReference>
<dbReference type="RefSeq" id="WP_076167481.1">
    <property type="nucleotide sequence ID" value="NZ_MRTP01000001.1"/>
</dbReference>
<dbReference type="GO" id="GO:0008999">
    <property type="term" value="F:protein-N-terminal-alanine acetyltransferase activity"/>
    <property type="evidence" value="ECO:0007669"/>
    <property type="project" value="TreeGrafter"/>
</dbReference>
<gene>
    <name evidence="5" type="ORF">BK138_06515</name>
</gene>
<dbReference type="InterPro" id="IPR051531">
    <property type="entry name" value="N-acetyltransferase"/>
</dbReference>
<comment type="caution">
    <text evidence="5">The sequence shown here is derived from an EMBL/GenBank/DDBJ whole genome shotgun (WGS) entry which is preliminary data.</text>
</comment>
<dbReference type="STRING" id="297318.BK138_06515"/>
<keyword evidence="6" id="KW-1185">Reference proteome</keyword>
<name>A0A1R1F2B7_9BACL</name>
<proteinExistence type="inferred from homology"/>
<dbReference type="SUPFAM" id="SSF55729">
    <property type="entry name" value="Acyl-CoA N-acyltransferases (Nat)"/>
    <property type="match status" value="1"/>
</dbReference>
<dbReference type="PROSITE" id="PS51186">
    <property type="entry name" value="GNAT"/>
    <property type="match status" value="1"/>
</dbReference>
<evidence type="ECO:0000259" key="4">
    <source>
        <dbReference type="PROSITE" id="PS51186"/>
    </source>
</evidence>
<dbReference type="AlphaFoldDB" id="A0A1R1F2B7"/>
<comment type="similarity">
    <text evidence="3">Belongs to the acetyltransferase family. RimJ subfamily.</text>
</comment>
<accession>A0A1R1F2B7</accession>
<dbReference type="Pfam" id="PF13302">
    <property type="entry name" value="Acetyltransf_3"/>
    <property type="match status" value="1"/>
</dbReference>
<organism evidence="5 6">
    <name type="scientific">Paenibacillus rhizosphaerae</name>
    <dbReference type="NCBI Taxonomy" id="297318"/>
    <lineage>
        <taxon>Bacteria</taxon>
        <taxon>Bacillati</taxon>
        <taxon>Bacillota</taxon>
        <taxon>Bacilli</taxon>
        <taxon>Bacillales</taxon>
        <taxon>Paenibacillaceae</taxon>
        <taxon>Paenibacillus</taxon>
    </lineage>
</organism>
<dbReference type="EMBL" id="MRTP01000001">
    <property type="protein sequence ID" value="OMF58197.1"/>
    <property type="molecule type" value="Genomic_DNA"/>
</dbReference>
<protein>
    <submittedName>
        <fullName evidence="5">GNAT family N-acetyltransferase</fullName>
    </submittedName>
</protein>
<evidence type="ECO:0000256" key="3">
    <source>
        <dbReference type="ARBA" id="ARBA00038502"/>
    </source>
</evidence>
<evidence type="ECO:0000256" key="1">
    <source>
        <dbReference type="ARBA" id="ARBA00022679"/>
    </source>
</evidence>
<dbReference type="InterPro" id="IPR000182">
    <property type="entry name" value="GNAT_dom"/>
</dbReference>
<dbReference type="InterPro" id="IPR016181">
    <property type="entry name" value="Acyl_CoA_acyltransferase"/>
</dbReference>
<dbReference type="Proteomes" id="UP000187172">
    <property type="component" value="Unassembled WGS sequence"/>
</dbReference>
<reference evidence="5 6" key="1">
    <citation type="submission" date="2016-11" db="EMBL/GenBank/DDBJ databases">
        <title>Paenibacillus species isolates.</title>
        <authorList>
            <person name="Beno S.M."/>
        </authorList>
    </citation>
    <scope>NUCLEOTIDE SEQUENCE [LARGE SCALE GENOMIC DNA]</scope>
    <source>
        <strain evidence="5 6">FSL R5-0378</strain>
    </source>
</reference>
<dbReference type="CDD" id="cd04301">
    <property type="entry name" value="NAT_SF"/>
    <property type="match status" value="1"/>
</dbReference>
<dbReference type="PANTHER" id="PTHR43792:SF8">
    <property type="entry name" value="[RIBOSOMAL PROTEIN US5]-ALANINE N-ACETYLTRANSFERASE"/>
    <property type="match status" value="1"/>
</dbReference>
<keyword evidence="1 5" id="KW-0808">Transferase</keyword>
<dbReference type="PANTHER" id="PTHR43792">
    <property type="entry name" value="GNAT FAMILY, PUTATIVE (AFU_ORTHOLOGUE AFUA_3G00765)-RELATED-RELATED"/>
    <property type="match status" value="1"/>
</dbReference>
<evidence type="ECO:0000313" key="5">
    <source>
        <dbReference type="EMBL" id="OMF58197.1"/>
    </source>
</evidence>